<keyword evidence="1" id="KW-0472">Membrane</keyword>
<feature type="transmembrane region" description="Helical" evidence="1">
    <location>
        <begin position="66"/>
        <end position="84"/>
    </location>
</feature>
<proteinExistence type="predicted"/>
<evidence type="ECO:0000256" key="1">
    <source>
        <dbReference type="SAM" id="Phobius"/>
    </source>
</evidence>
<feature type="transmembrane region" description="Helical" evidence="1">
    <location>
        <begin position="39"/>
        <end position="59"/>
    </location>
</feature>
<sequence length="128" mass="14227">MFNCILVYCKAKPKSRGRPPALTSLTHSHSLPPTQSSSYFFVCFSLFLSPFSSFSISLSLSFSSSFSLYFSVTFSLSLYSSFSFSLSLSVFLFLPMSLVSLHLSLYISLPLSPLQSLSSLLVERENET</sequence>
<accession>A0A8D8R7N8</accession>
<reference evidence="2" key="1">
    <citation type="submission" date="2021-05" db="EMBL/GenBank/DDBJ databases">
        <authorList>
            <person name="Alioto T."/>
            <person name="Alioto T."/>
            <person name="Gomez Garrido J."/>
        </authorList>
    </citation>
    <scope>NUCLEOTIDE SEQUENCE</scope>
</reference>
<evidence type="ECO:0000313" key="2">
    <source>
        <dbReference type="EMBL" id="CAG6644662.1"/>
    </source>
</evidence>
<keyword evidence="1" id="KW-0812">Transmembrane</keyword>
<keyword evidence="1" id="KW-1133">Transmembrane helix</keyword>
<organism evidence="2">
    <name type="scientific">Cacopsylla melanoneura</name>
    <dbReference type="NCBI Taxonomy" id="428564"/>
    <lineage>
        <taxon>Eukaryota</taxon>
        <taxon>Metazoa</taxon>
        <taxon>Ecdysozoa</taxon>
        <taxon>Arthropoda</taxon>
        <taxon>Hexapoda</taxon>
        <taxon>Insecta</taxon>
        <taxon>Pterygota</taxon>
        <taxon>Neoptera</taxon>
        <taxon>Paraneoptera</taxon>
        <taxon>Hemiptera</taxon>
        <taxon>Sternorrhyncha</taxon>
        <taxon>Psylloidea</taxon>
        <taxon>Psyllidae</taxon>
        <taxon>Psyllinae</taxon>
        <taxon>Cacopsylla</taxon>
    </lineage>
</organism>
<dbReference type="AlphaFoldDB" id="A0A8D8R7N8"/>
<name>A0A8D8R7N8_9HEMI</name>
<dbReference type="EMBL" id="HBUF01133201">
    <property type="protein sequence ID" value="CAG6644662.1"/>
    <property type="molecule type" value="Transcribed_RNA"/>
</dbReference>
<protein>
    <submittedName>
        <fullName evidence="2">Uncharacterized protein</fullName>
    </submittedName>
</protein>